<dbReference type="Gene3D" id="2.160.20.110">
    <property type="match status" value="1"/>
</dbReference>
<dbReference type="Pfam" id="PF02368">
    <property type="entry name" value="Big_2"/>
    <property type="match status" value="2"/>
</dbReference>
<dbReference type="SUPFAM" id="SSF50939">
    <property type="entry name" value="Sialidases"/>
    <property type="match status" value="1"/>
</dbReference>
<organism evidence="2 3">
    <name type="scientific">Cohnella boryungensis</name>
    <dbReference type="NCBI Taxonomy" id="768479"/>
    <lineage>
        <taxon>Bacteria</taxon>
        <taxon>Bacillati</taxon>
        <taxon>Bacillota</taxon>
        <taxon>Bacilli</taxon>
        <taxon>Bacillales</taxon>
        <taxon>Paenibacillaceae</taxon>
        <taxon>Cohnella</taxon>
    </lineage>
</organism>
<evidence type="ECO:0000313" key="3">
    <source>
        <dbReference type="Proteomes" id="UP001595755"/>
    </source>
</evidence>
<comment type="caution">
    <text evidence="2">The sequence shown here is derived from an EMBL/GenBank/DDBJ whole genome shotgun (WGS) entry which is preliminary data.</text>
</comment>
<feature type="domain" description="SLH" evidence="1">
    <location>
        <begin position="1126"/>
        <end position="1184"/>
    </location>
</feature>
<dbReference type="Gene3D" id="2.60.40.1080">
    <property type="match status" value="2"/>
</dbReference>
<gene>
    <name evidence="2" type="ORF">ACFO1S_17780</name>
</gene>
<evidence type="ECO:0000313" key="2">
    <source>
        <dbReference type="EMBL" id="MFC4305285.1"/>
    </source>
</evidence>
<dbReference type="Proteomes" id="UP001595755">
    <property type="component" value="Unassembled WGS sequence"/>
</dbReference>
<accession>A0ABV8SDL9</accession>
<keyword evidence="3" id="KW-1185">Reference proteome</keyword>
<feature type="domain" description="SLH" evidence="1">
    <location>
        <begin position="1062"/>
        <end position="1125"/>
    </location>
</feature>
<protein>
    <submittedName>
        <fullName evidence="2">S-layer homology domain-containing protein</fullName>
    </submittedName>
</protein>
<dbReference type="InterPro" id="IPR051465">
    <property type="entry name" value="Cell_Envelope_Struct_Comp"/>
</dbReference>
<dbReference type="SUPFAM" id="SSF49373">
    <property type="entry name" value="Invasin/intimin cell-adhesion fragments"/>
    <property type="match status" value="2"/>
</dbReference>
<evidence type="ECO:0000259" key="1">
    <source>
        <dbReference type="PROSITE" id="PS51272"/>
    </source>
</evidence>
<dbReference type="Gene3D" id="2.60.220.30">
    <property type="match status" value="1"/>
</dbReference>
<dbReference type="EMBL" id="JBHSED010000036">
    <property type="protein sequence ID" value="MFC4305285.1"/>
    <property type="molecule type" value="Genomic_DNA"/>
</dbReference>
<dbReference type="SMART" id="SM00635">
    <property type="entry name" value="BID_2"/>
    <property type="match status" value="2"/>
</dbReference>
<dbReference type="InterPro" id="IPR008964">
    <property type="entry name" value="Invasin/intimin_cell_adhesion"/>
</dbReference>
<dbReference type="Pfam" id="PF07581">
    <property type="entry name" value="Glug"/>
    <property type="match status" value="2"/>
</dbReference>
<dbReference type="InterPro" id="IPR036278">
    <property type="entry name" value="Sialidase_sf"/>
</dbReference>
<proteinExistence type="predicted"/>
<dbReference type="PROSITE" id="PS51272">
    <property type="entry name" value="SLH"/>
    <property type="match status" value="3"/>
</dbReference>
<dbReference type="InterPro" id="IPR001119">
    <property type="entry name" value="SLH_dom"/>
</dbReference>
<sequence length="1242" mass="127391">MPASADVGSDWTHCADEGETCSPSGTKELRFGADTRYVTKVITGDVTCSATGLSVTDPAIGTVKSCDIRDLQLDSGVTANGSGDHRTVTITFNVYAAQAGTIEDLRSKITVQKTGEATFSSLGTNDIVSNLASTVSSSTFSIHFQHALVGSENIIRIDTGAFVDSSAVPYNQILVMESILFGEGTESIPYEIATADQLFKIRDKMGIGDYYKLTEDIDLSGYSSGEGWMPIGDSSSYFEGSLDGNGYTIKNLTINMPSRSSVGLFGHTSAHAVITNMKLEDVAINANTYVGGLVGFNEGVISNSSVTGNLNGVSSVGGLVGNNSNYAPISNSYAAAHVEASTRGAGGLVGSNDGRISSSHAEGSLSGGSYIGGLVGWNYGNGVIRDSYASGSGRGNDTIGGLVGLSQGYIFSSYATGSVSDGWGMGGLVGSRITGIISSSYYDIPVDNGLGTYVSTEAMKLHSTYAGFDFSNGGGAWGIDPSYNNGSPYLKAAVPSAVIRVSVSPATSSVAAGATQQLTAVLLTAGGAAQTVTWASSDNPNVSVDANGLVTVAPNAASGDYTLTATSTADASKIGTATVKVMLSLSGVGINVLGGKITGTSATMEYSLDSTDGTDGTWLSASDTNTVVSFTAGNLYVREVALPTNYRLVASIASAAGAPSGIGVDVSANQITGTTALQEYSTDNGATWANATAPHTSHAFVGGEAVKVRVKATASELASAATTAIHVATAASAPSGVSANLSGGQAAVKLVGANLTMEYSRDGGTTWQAVTPMIAAGTATIDVSAYPNDNLQVRTAATTSALPSLVTSKLNVGAVTSVTVSPATATVVQGANRQLTANVIATGGAPLTVTWTSSNPKVTVDANGLVTVASDAVVGNYTVTASSTFDTSITGAATIAVSAAPTTPPGGGGGGNIVTPPDNGKVVSQNGQLSLPAGGSGEVHLGDGIKIDIPANATDKELRLTIEKVLNMQNLLTDNEVPASPIYEVLKNFSENFSKPVMLTLTFDSTRIKGNQRAAIFYYDEAKKKWVEVGGKADGNRISVEVNHFTKYAVLVVGERGSTGTEPTANMSDVTGHWAEASIKEAVDSGIVKGYPDGTFKPNRSVTRAEFAVLLMNAMNPQDEASSPTFTDTAKIGAWAQKAVAQAVQERIIHGYSDGAFRPNEEITRVEMAMMLANALGRPPEAIAATGFADDKDIPAWAKDAVAELKKLGIVQGKGDNQFAPQDHATRAEAVTVLLKMLTAKK</sequence>
<reference evidence="3" key="1">
    <citation type="journal article" date="2019" name="Int. J. Syst. Evol. Microbiol.">
        <title>The Global Catalogue of Microorganisms (GCM) 10K type strain sequencing project: providing services to taxonomists for standard genome sequencing and annotation.</title>
        <authorList>
            <consortium name="The Broad Institute Genomics Platform"/>
            <consortium name="The Broad Institute Genome Sequencing Center for Infectious Disease"/>
            <person name="Wu L."/>
            <person name="Ma J."/>
        </authorList>
    </citation>
    <scope>NUCLEOTIDE SEQUENCE [LARGE SCALE GENOMIC DNA]</scope>
    <source>
        <strain evidence="3">CGMCC 4.1641</strain>
    </source>
</reference>
<feature type="domain" description="SLH" evidence="1">
    <location>
        <begin position="1185"/>
        <end position="1242"/>
    </location>
</feature>
<name>A0ABV8SDL9_9BACL</name>
<dbReference type="InterPro" id="IPR003343">
    <property type="entry name" value="Big_2"/>
</dbReference>
<dbReference type="PANTHER" id="PTHR43308">
    <property type="entry name" value="OUTER MEMBRANE PROTEIN ALPHA-RELATED"/>
    <property type="match status" value="1"/>
</dbReference>
<dbReference type="Pfam" id="PF00395">
    <property type="entry name" value="SLH"/>
    <property type="match status" value="3"/>
</dbReference>
<dbReference type="InterPro" id="IPR011493">
    <property type="entry name" value="GLUG"/>
</dbReference>
<dbReference type="PANTHER" id="PTHR43308:SF5">
    <property type="entry name" value="S-LAYER PROTEIN _ PEPTIDOGLYCAN ENDO-BETA-N-ACETYLGLUCOSAMINIDASE"/>
    <property type="match status" value="1"/>
</dbReference>